<gene>
    <name evidence="9" type="primary">siaT_14</name>
    <name evidence="9" type="ORF">PFRI_28570</name>
</gene>
<protein>
    <recommendedName>
        <fullName evidence="7">TRAP transporter large permease protein</fullName>
    </recommendedName>
</protein>
<keyword evidence="2" id="KW-1003">Cell membrane</keyword>
<evidence type="ECO:0000313" key="9">
    <source>
        <dbReference type="EMBL" id="OJI92913.1"/>
    </source>
</evidence>
<dbReference type="STRING" id="696762.PFRI_28570"/>
<feature type="transmembrane region" description="Helical" evidence="7">
    <location>
        <begin position="310"/>
        <end position="327"/>
    </location>
</feature>
<feature type="transmembrane region" description="Helical" evidence="7">
    <location>
        <begin position="237"/>
        <end position="256"/>
    </location>
</feature>
<evidence type="ECO:0000256" key="4">
    <source>
        <dbReference type="ARBA" id="ARBA00022692"/>
    </source>
</evidence>
<dbReference type="PANTHER" id="PTHR33362:SF3">
    <property type="entry name" value="SIALIC ACID TRAP TRANSPORTER PERMEASE PROTEIN SIAT"/>
    <property type="match status" value="1"/>
</dbReference>
<dbReference type="InterPro" id="IPR010656">
    <property type="entry name" value="DctM"/>
</dbReference>
<dbReference type="PIRSF" id="PIRSF006066">
    <property type="entry name" value="HI0050"/>
    <property type="match status" value="1"/>
</dbReference>
<keyword evidence="4 7" id="KW-0812">Transmembrane</keyword>
<feature type="transmembrane region" description="Helical" evidence="7">
    <location>
        <begin position="213"/>
        <end position="231"/>
    </location>
</feature>
<comment type="subcellular location">
    <subcellularLocation>
        <location evidence="1 7">Cell inner membrane</location>
        <topology evidence="1 7">Multi-pass membrane protein</topology>
    </subcellularLocation>
</comment>
<evidence type="ECO:0000256" key="3">
    <source>
        <dbReference type="ARBA" id="ARBA00022519"/>
    </source>
</evidence>
<feature type="transmembrane region" description="Helical" evidence="7">
    <location>
        <begin position="332"/>
        <end position="349"/>
    </location>
</feature>
<feature type="domain" description="TRAP C4-dicarboxylate transport system permease DctM subunit" evidence="8">
    <location>
        <begin position="10"/>
        <end position="412"/>
    </location>
</feature>
<feature type="transmembrane region" description="Helical" evidence="7">
    <location>
        <begin position="93"/>
        <end position="122"/>
    </location>
</feature>
<dbReference type="Pfam" id="PF06808">
    <property type="entry name" value="DctM"/>
    <property type="match status" value="1"/>
</dbReference>
<dbReference type="OrthoDB" id="9790209at2"/>
<evidence type="ECO:0000256" key="7">
    <source>
        <dbReference type="RuleBase" id="RU369079"/>
    </source>
</evidence>
<feature type="transmembrane region" description="Helical" evidence="7">
    <location>
        <begin position="54"/>
        <end position="73"/>
    </location>
</feature>
<comment type="caution">
    <text evidence="9">The sequence shown here is derived from an EMBL/GenBank/DDBJ whole genome shotgun (WGS) entry which is preliminary data.</text>
</comment>
<evidence type="ECO:0000259" key="8">
    <source>
        <dbReference type="Pfam" id="PF06808"/>
    </source>
</evidence>
<feature type="transmembrane region" description="Helical" evidence="7">
    <location>
        <begin position="268"/>
        <end position="290"/>
    </location>
</feature>
<feature type="transmembrane region" description="Helical" evidence="7">
    <location>
        <begin position="134"/>
        <end position="158"/>
    </location>
</feature>
<dbReference type="GO" id="GO:0022857">
    <property type="term" value="F:transmembrane transporter activity"/>
    <property type="evidence" value="ECO:0007669"/>
    <property type="project" value="UniProtKB-UniRule"/>
</dbReference>
<reference evidence="9 10" key="1">
    <citation type="submission" date="2016-10" db="EMBL/GenBank/DDBJ databases">
        <title>Genome sequence of Planktotalea frisia SH6-1.</title>
        <authorList>
            <person name="Poehlein A."/>
            <person name="Bakenhus I."/>
            <person name="Voget S."/>
            <person name="Brinkhoff T."/>
            <person name="Simon M."/>
        </authorList>
    </citation>
    <scope>NUCLEOTIDE SEQUENCE [LARGE SCALE GENOMIC DNA]</scope>
    <source>
        <strain evidence="9 10">SH6-1</strain>
    </source>
</reference>
<evidence type="ECO:0000256" key="5">
    <source>
        <dbReference type="ARBA" id="ARBA00022989"/>
    </source>
</evidence>
<feature type="transmembrane region" description="Helical" evidence="7">
    <location>
        <begin position="393"/>
        <end position="414"/>
    </location>
</feature>
<dbReference type="EMBL" id="MLCB01000161">
    <property type="protein sequence ID" value="OJI92913.1"/>
    <property type="molecule type" value="Genomic_DNA"/>
</dbReference>
<dbReference type="InterPro" id="IPR004681">
    <property type="entry name" value="TRAP_DctM"/>
</dbReference>
<dbReference type="PANTHER" id="PTHR33362">
    <property type="entry name" value="SIALIC ACID TRAP TRANSPORTER PERMEASE PROTEIN SIAT-RELATED"/>
    <property type="match status" value="1"/>
</dbReference>
<feature type="transmembrane region" description="Helical" evidence="7">
    <location>
        <begin position="6"/>
        <end position="33"/>
    </location>
</feature>
<comment type="subunit">
    <text evidence="7">The complex comprises the extracytoplasmic solute receptor protein and the two transmembrane proteins.</text>
</comment>
<dbReference type="NCBIfam" id="TIGR00786">
    <property type="entry name" value="dctM"/>
    <property type="match status" value="1"/>
</dbReference>
<name>A0A1L9NUQ0_9RHOB</name>
<comment type="similarity">
    <text evidence="7">Belongs to the TRAP transporter large permease family.</text>
</comment>
<dbReference type="GO" id="GO:0005886">
    <property type="term" value="C:plasma membrane"/>
    <property type="evidence" value="ECO:0007669"/>
    <property type="project" value="UniProtKB-SubCell"/>
</dbReference>
<evidence type="ECO:0000256" key="2">
    <source>
        <dbReference type="ARBA" id="ARBA00022475"/>
    </source>
</evidence>
<evidence type="ECO:0000313" key="10">
    <source>
        <dbReference type="Proteomes" id="UP000184514"/>
    </source>
</evidence>
<accession>A0A1L9NUQ0</accession>
<evidence type="ECO:0000256" key="1">
    <source>
        <dbReference type="ARBA" id="ARBA00004429"/>
    </source>
</evidence>
<dbReference type="RefSeq" id="WP_072631384.1">
    <property type="nucleotide sequence ID" value="NZ_MLCB01000161.1"/>
</dbReference>
<organism evidence="9 10">
    <name type="scientific">Planktotalea frisia</name>
    <dbReference type="NCBI Taxonomy" id="696762"/>
    <lineage>
        <taxon>Bacteria</taxon>
        <taxon>Pseudomonadati</taxon>
        <taxon>Pseudomonadota</taxon>
        <taxon>Alphaproteobacteria</taxon>
        <taxon>Rhodobacterales</taxon>
        <taxon>Paracoccaceae</taxon>
        <taxon>Planktotalea</taxon>
    </lineage>
</organism>
<keyword evidence="6 7" id="KW-0472">Membrane</keyword>
<feature type="transmembrane region" description="Helical" evidence="7">
    <location>
        <begin position="170"/>
        <end position="192"/>
    </location>
</feature>
<keyword evidence="5 7" id="KW-1133">Transmembrane helix</keyword>
<sequence>MNAAATLFSMLLLLLSVPIFMVFGLGSASVAILGMDLPWSTLIQVSFGSMTKHVLIAVPLFIFTGMVMLRGGAAARLVHFATTLVGHWPGGLGLAMILAMGFFAAFCGSILAAITAVGTIMIPKMVEQGYPKPFVIVLAASAAFLESLIPPSNAAILFSALTDVPVSRTFAAGFVPGLVLLVLLSIVVTWRCRNLRNPEKATAAERLSAFRSALPGLFTPVIILGGIYAGLLTPSESAAVAGIWAILIGVLIYRELTFRGLLDALHQTARITAVIFSIIAMATFLSVVLTYSQAPQKLIAFFTEMGGTPMAFWLAVAVICLILGTFVEIVPVFYLTVPIFAALALSLGLDILHLYIVFVAFAGIGMITPPVCVGIYTAAGVAKESPEKAFREVPLFVGVGIIFGMLMIAFPQAATWLPNLLN</sequence>
<proteinExistence type="inferred from homology"/>
<dbReference type="Proteomes" id="UP000184514">
    <property type="component" value="Unassembled WGS sequence"/>
</dbReference>
<evidence type="ECO:0000256" key="6">
    <source>
        <dbReference type="ARBA" id="ARBA00023136"/>
    </source>
</evidence>
<keyword evidence="10" id="KW-1185">Reference proteome</keyword>
<feature type="transmembrane region" description="Helical" evidence="7">
    <location>
        <begin position="355"/>
        <end position="381"/>
    </location>
</feature>
<comment type="function">
    <text evidence="7">Part of the tripartite ATP-independent periplasmic (TRAP) transport system.</text>
</comment>
<keyword evidence="3 7" id="KW-0997">Cell inner membrane</keyword>
<keyword evidence="7" id="KW-0813">Transport</keyword>
<dbReference type="AlphaFoldDB" id="A0A1L9NUQ0"/>